<sequence>MAPHRGRWRGCGQTAFSKRRAARETSCDSRGTPRSLTPYSRIASRTPRSTSQERNATPSTVSCSHSAQPRTTARRDYFDQLTEQQDTEFAADVDTLAEVVMAVNMTERGTIGCAYYVAWEEKLCFMEDAKQGSADIVEALKLFIEPTVVLVSTKCDEDAAARLEGNPTPGSSDGDRRAGRADLPYLIENRPAVEFGYESAKNKLIKLRIGEDGGPRVTFVVPGDVVPDHWNDGSYETPFAGSQERLLRLSSWINLESRTTVGCAGAVLSYLQRRRATSCVPGHEASASMFLINTVEMFSLVGSMFINSDTLHSLQIMSTESHPNIKPPSGGWASGSKEGLSVYGLFHQQAKTTQGRALLRQYFLRPSLNIEIINERLHTIEAFLRPENTSCLGHIVDSLAKIKNIRLAVVNLRRGNSGGLDKNRGVSSSVWPSLRNFIYFALGIRDSIEELNGGEGLGLMTKIIETFDKQELVAVGHLISSVVDFESSRDQRRTVVLPGVDDELDEAKRTYDGIEDLLSQVARQIAETVPAELDTRINVIFFPQIGFLISTQLAKDLGRGVYEGTAEDVWEKMFVTEQNAYYKNTQMAEMDQYFGDIYGRICDKEIEIVQELAMRVLEHEDLLNTVSDVCGELDSFVALARGASLHNFCRPIMTSDNVVQVKGGRHPLQELTVSSYVANDSDIAGGEGEQTNNTESSADGGPRMVLMTGPNYSGKSVYLKQVAIIVFMAHVGSFVPAAAATIGLTDKLLTRISTRESVSRFQSAFAIDLQQVSMALNLATRRSLLIIDEFGKGTESNDGAGLAAGVFEHLLQRGTECPKVLAATHFHEIFEAGFLTPRRSLVFTHMEVRIDQEATDVEGQVTYLYNIRQGRSSSSLGTYCAAMNGIDMAIVDRAEELILLMARGENLREICAELPVNELEEITEAEAIARAFLEVDIVDQPKKILDDILGMCTTETEST</sequence>
<feature type="domain" description="DNA mismatch repair proteins mutS family" evidence="13">
    <location>
        <begin position="783"/>
        <end position="799"/>
    </location>
</feature>
<dbReference type="InterPro" id="IPR036187">
    <property type="entry name" value="DNA_mismatch_repair_MutS_sf"/>
</dbReference>
<evidence type="ECO:0000256" key="12">
    <source>
        <dbReference type="SAM" id="MobiDB-lite"/>
    </source>
</evidence>
<dbReference type="PANTHER" id="PTHR11361:SF20">
    <property type="entry name" value="MUTS PROTEIN HOMOLOG 5"/>
    <property type="match status" value="1"/>
</dbReference>
<evidence type="ECO:0000256" key="11">
    <source>
        <dbReference type="ARBA" id="ARBA00077470"/>
    </source>
</evidence>
<feature type="compositionally biased region" description="Polar residues" evidence="12">
    <location>
        <begin position="46"/>
        <end position="71"/>
    </location>
</feature>
<organism evidence="14 15">
    <name type="scientific">Piedraia hortae CBS 480.64</name>
    <dbReference type="NCBI Taxonomy" id="1314780"/>
    <lineage>
        <taxon>Eukaryota</taxon>
        <taxon>Fungi</taxon>
        <taxon>Dikarya</taxon>
        <taxon>Ascomycota</taxon>
        <taxon>Pezizomycotina</taxon>
        <taxon>Dothideomycetes</taxon>
        <taxon>Dothideomycetidae</taxon>
        <taxon>Capnodiales</taxon>
        <taxon>Piedraiaceae</taxon>
        <taxon>Piedraia</taxon>
    </lineage>
</organism>
<feature type="compositionally biased region" description="Polar residues" evidence="12">
    <location>
        <begin position="28"/>
        <end position="38"/>
    </location>
</feature>
<dbReference type="Gene3D" id="1.10.1420.10">
    <property type="match status" value="1"/>
</dbReference>
<accession>A0A6A7C5J8</accession>
<dbReference type="AlphaFoldDB" id="A0A6A7C5J8"/>
<evidence type="ECO:0000256" key="9">
    <source>
        <dbReference type="ARBA" id="ARBA00023254"/>
    </source>
</evidence>
<dbReference type="PANTHER" id="PTHR11361">
    <property type="entry name" value="DNA MISMATCH REPAIR PROTEIN MUTS FAMILY MEMBER"/>
    <property type="match status" value="1"/>
</dbReference>
<dbReference type="GO" id="GO:0005694">
    <property type="term" value="C:chromosome"/>
    <property type="evidence" value="ECO:0007669"/>
    <property type="project" value="UniProtKB-SubCell"/>
</dbReference>
<dbReference type="PROSITE" id="PS00486">
    <property type="entry name" value="DNA_MISMATCH_REPAIR_2"/>
    <property type="match status" value="1"/>
</dbReference>
<comment type="similarity">
    <text evidence="3">Belongs to the DNA mismatch repair MutS family.</text>
</comment>
<evidence type="ECO:0000256" key="1">
    <source>
        <dbReference type="ARBA" id="ARBA00004123"/>
    </source>
</evidence>
<dbReference type="OrthoDB" id="29596at2759"/>
<dbReference type="CDD" id="cd03281">
    <property type="entry name" value="ABC_MSH5_euk"/>
    <property type="match status" value="1"/>
</dbReference>
<dbReference type="InterPro" id="IPR027417">
    <property type="entry name" value="P-loop_NTPase"/>
</dbReference>
<dbReference type="SMART" id="SM00534">
    <property type="entry name" value="MUTSac"/>
    <property type="match status" value="1"/>
</dbReference>
<evidence type="ECO:0000313" key="14">
    <source>
        <dbReference type="EMBL" id="KAF2862781.1"/>
    </source>
</evidence>
<evidence type="ECO:0000256" key="7">
    <source>
        <dbReference type="ARBA" id="ARBA00023125"/>
    </source>
</evidence>
<keyword evidence="9" id="KW-0469">Meiosis</keyword>
<dbReference type="GO" id="GO:0005634">
    <property type="term" value="C:nucleus"/>
    <property type="evidence" value="ECO:0007669"/>
    <property type="project" value="UniProtKB-SubCell"/>
</dbReference>
<evidence type="ECO:0000256" key="8">
    <source>
        <dbReference type="ARBA" id="ARBA00023242"/>
    </source>
</evidence>
<evidence type="ECO:0000256" key="10">
    <source>
        <dbReference type="ARBA" id="ARBA00073549"/>
    </source>
</evidence>
<evidence type="ECO:0000259" key="13">
    <source>
        <dbReference type="PROSITE" id="PS00486"/>
    </source>
</evidence>
<feature type="region of interest" description="Disordered" evidence="12">
    <location>
        <begin position="682"/>
        <end position="702"/>
    </location>
</feature>
<protein>
    <recommendedName>
        <fullName evidence="10">DNA mismatch repair protein MSH5</fullName>
    </recommendedName>
    <alternativeName>
        <fullName evidence="11">MutS protein homolog 5</fullName>
    </alternativeName>
</protein>
<keyword evidence="15" id="KW-1185">Reference proteome</keyword>
<evidence type="ECO:0000313" key="15">
    <source>
        <dbReference type="Proteomes" id="UP000799421"/>
    </source>
</evidence>
<evidence type="ECO:0000256" key="5">
    <source>
        <dbReference type="ARBA" id="ARBA00022741"/>
    </source>
</evidence>
<dbReference type="InterPro" id="IPR007696">
    <property type="entry name" value="DNA_mismatch_repair_MutS_core"/>
</dbReference>
<dbReference type="Pfam" id="PF00488">
    <property type="entry name" value="MutS_V"/>
    <property type="match status" value="1"/>
</dbReference>
<evidence type="ECO:0000256" key="2">
    <source>
        <dbReference type="ARBA" id="ARBA00004286"/>
    </source>
</evidence>
<name>A0A6A7C5J8_9PEZI</name>
<dbReference type="GO" id="GO:0005524">
    <property type="term" value="F:ATP binding"/>
    <property type="evidence" value="ECO:0007669"/>
    <property type="project" value="UniProtKB-KW"/>
</dbReference>
<evidence type="ECO:0000256" key="4">
    <source>
        <dbReference type="ARBA" id="ARBA00022454"/>
    </source>
</evidence>
<dbReference type="Proteomes" id="UP000799421">
    <property type="component" value="Unassembled WGS sequence"/>
</dbReference>
<keyword evidence="7" id="KW-0238">DNA-binding</keyword>
<dbReference type="SMART" id="SM00533">
    <property type="entry name" value="MUTSd"/>
    <property type="match status" value="1"/>
</dbReference>
<keyword evidence="5" id="KW-0547">Nucleotide-binding</keyword>
<keyword evidence="8" id="KW-0539">Nucleus</keyword>
<dbReference type="GO" id="GO:0140664">
    <property type="term" value="F:ATP-dependent DNA damage sensor activity"/>
    <property type="evidence" value="ECO:0007669"/>
    <property type="project" value="InterPro"/>
</dbReference>
<dbReference type="InterPro" id="IPR000432">
    <property type="entry name" value="DNA_mismatch_repair_MutS_C"/>
</dbReference>
<proteinExistence type="inferred from homology"/>
<dbReference type="GO" id="GO:0006298">
    <property type="term" value="P:mismatch repair"/>
    <property type="evidence" value="ECO:0007669"/>
    <property type="project" value="InterPro"/>
</dbReference>
<feature type="region of interest" description="Disordered" evidence="12">
    <location>
        <begin position="1"/>
        <end position="72"/>
    </location>
</feature>
<dbReference type="SUPFAM" id="SSF52540">
    <property type="entry name" value="P-loop containing nucleoside triphosphate hydrolases"/>
    <property type="match status" value="1"/>
</dbReference>
<evidence type="ECO:0000256" key="3">
    <source>
        <dbReference type="ARBA" id="ARBA00006271"/>
    </source>
</evidence>
<reference evidence="14" key="1">
    <citation type="journal article" date="2020" name="Stud. Mycol.">
        <title>101 Dothideomycetes genomes: a test case for predicting lifestyles and emergence of pathogens.</title>
        <authorList>
            <person name="Haridas S."/>
            <person name="Albert R."/>
            <person name="Binder M."/>
            <person name="Bloem J."/>
            <person name="Labutti K."/>
            <person name="Salamov A."/>
            <person name="Andreopoulos B."/>
            <person name="Baker S."/>
            <person name="Barry K."/>
            <person name="Bills G."/>
            <person name="Bluhm B."/>
            <person name="Cannon C."/>
            <person name="Castanera R."/>
            <person name="Culley D."/>
            <person name="Daum C."/>
            <person name="Ezra D."/>
            <person name="Gonzalez J."/>
            <person name="Henrissat B."/>
            <person name="Kuo A."/>
            <person name="Liang C."/>
            <person name="Lipzen A."/>
            <person name="Lutzoni F."/>
            <person name="Magnuson J."/>
            <person name="Mondo S."/>
            <person name="Nolan M."/>
            <person name="Ohm R."/>
            <person name="Pangilinan J."/>
            <person name="Park H.-J."/>
            <person name="Ramirez L."/>
            <person name="Alfaro M."/>
            <person name="Sun H."/>
            <person name="Tritt A."/>
            <person name="Yoshinaga Y."/>
            <person name="Zwiers L.-H."/>
            <person name="Turgeon B."/>
            <person name="Goodwin S."/>
            <person name="Spatafora J."/>
            <person name="Crous P."/>
            <person name="Grigoriev I."/>
        </authorList>
    </citation>
    <scope>NUCLEOTIDE SEQUENCE</scope>
    <source>
        <strain evidence="14">CBS 480.64</strain>
    </source>
</reference>
<comment type="subcellular location">
    <subcellularLocation>
        <location evidence="2">Chromosome</location>
    </subcellularLocation>
    <subcellularLocation>
        <location evidence="1">Nucleus</location>
    </subcellularLocation>
</comment>
<dbReference type="EMBL" id="MU005964">
    <property type="protein sequence ID" value="KAF2862781.1"/>
    <property type="molecule type" value="Genomic_DNA"/>
</dbReference>
<dbReference type="Gene3D" id="3.40.50.300">
    <property type="entry name" value="P-loop containing nucleotide triphosphate hydrolases"/>
    <property type="match status" value="1"/>
</dbReference>
<evidence type="ECO:0000256" key="6">
    <source>
        <dbReference type="ARBA" id="ARBA00022840"/>
    </source>
</evidence>
<dbReference type="SUPFAM" id="SSF48334">
    <property type="entry name" value="DNA repair protein MutS, domain III"/>
    <property type="match status" value="1"/>
</dbReference>
<dbReference type="GO" id="GO:0051026">
    <property type="term" value="P:chiasma assembly"/>
    <property type="evidence" value="ECO:0007669"/>
    <property type="project" value="TreeGrafter"/>
</dbReference>
<dbReference type="Pfam" id="PF05192">
    <property type="entry name" value="MutS_III"/>
    <property type="match status" value="1"/>
</dbReference>
<keyword evidence="4" id="KW-0158">Chromosome</keyword>
<keyword evidence="6" id="KW-0067">ATP-binding</keyword>
<dbReference type="FunFam" id="3.40.50.300:FF:001067">
    <property type="entry name" value="DNA mismatch repair protein MSH5"/>
    <property type="match status" value="1"/>
</dbReference>
<dbReference type="GO" id="GO:0030983">
    <property type="term" value="F:mismatched DNA binding"/>
    <property type="evidence" value="ECO:0007669"/>
    <property type="project" value="InterPro"/>
</dbReference>
<gene>
    <name evidence="14" type="ORF">K470DRAFT_166767</name>
</gene>
<dbReference type="InterPro" id="IPR045076">
    <property type="entry name" value="MutS"/>
</dbReference>